<feature type="signal peptide" evidence="1">
    <location>
        <begin position="1"/>
        <end position="37"/>
    </location>
</feature>
<sequence length="82" mass="8779">MKWGKLKSSRFRKITAAAGVTAAAVMMSIAGTSSASAVVIHKEEILTAEVCVIRGNGMVANGTAIGFTCNPKREPVWILTWW</sequence>
<accession>A0A940XFQ3</accession>
<dbReference type="EMBL" id="JAGPNL010000003">
    <property type="protein sequence ID" value="MBQ0827644.1"/>
    <property type="molecule type" value="Genomic_DNA"/>
</dbReference>
<evidence type="ECO:0008006" key="4">
    <source>
        <dbReference type="Google" id="ProtNLM"/>
    </source>
</evidence>
<feature type="chain" id="PRO_5039227171" description="Secreted protein" evidence="1">
    <location>
        <begin position="38"/>
        <end position="82"/>
    </location>
</feature>
<comment type="caution">
    <text evidence="2">The sequence shown here is derived from an EMBL/GenBank/DDBJ whole genome shotgun (WGS) entry which is preliminary data.</text>
</comment>
<protein>
    <recommendedName>
        <fullName evidence="4">Secreted protein</fullName>
    </recommendedName>
</protein>
<dbReference type="RefSeq" id="WP_210872184.1">
    <property type="nucleotide sequence ID" value="NZ_JAGPNL010000003.1"/>
</dbReference>
<evidence type="ECO:0000256" key="1">
    <source>
        <dbReference type="SAM" id="SignalP"/>
    </source>
</evidence>
<proteinExistence type="predicted"/>
<dbReference type="Proteomes" id="UP000677875">
    <property type="component" value="Unassembled WGS sequence"/>
</dbReference>
<organism evidence="2 3">
    <name type="scientific">Streptomyces tagetis</name>
    <dbReference type="NCBI Taxonomy" id="2820809"/>
    <lineage>
        <taxon>Bacteria</taxon>
        <taxon>Bacillati</taxon>
        <taxon>Actinomycetota</taxon>
        <taxon>Actinomycetes</taxon>
        <taxon>Kitasatosporales</taxon>
        <taxon>Streptomycetaceae</taxon>
        <taxon>Streptomyces</taxon>
    </lineage>
</organism>
<keyword evidence="3" id="KW-1185">Reference proteome</keyword>
<keyword evidence="1" id="KW-0732">Signal</keyword>
<evidence type="ECO:0000313" key="2">
    <source>
        <dbReference type="EMBL" id="MBQ0827644.1"/>
    </source>
</evidence>
<reference evidence="2" key="1">
    <citation type="submission" date="2021-04" db="EMBL/GenBank/DDBJ databases">
        <title>Genome seq and assembly of Streptomyces sp. RG38.</title>
        <authorList>
            <person name="Chhetri G."/>
        </authorList>
    </citation>
    <scope>NUCLEOTIDE SEQUENCE</scope>
    <source>
        <strain evidence="2">RG38</strain>
    </source>
</reference>
<gene>
    <name evidence="2" type="ORF">J5Y05_14160</name>
</gene>
<name>A0A940XFQ3_9ACTN</name>
<dbReference type="AlphaFoldDB" id="A0A940XFQ3"/>
<evidence type="ECO:0000313" key="3">
    <source>
        <dbReference type="Proteomes" id="UP000677875"/>
    </source>
</evidence>